<dbReference type="InterPro" id="IPR045860">
    <property type="entry name" value="Snake_toxin-like_sf"/>
</dbReference>
<dbReference type="Pfam" id="PF24602">
    <property type="entry name" value="DUF7622"/>
    <property type="match status" value="1"/>
</dbReference>
<feature type="domain" description="DUF7622" evidence="3">
    <location>
        <begin position="213"/>
        <end position="289"/>
    </location>
</feature>
<keyword evidence="1" id="KW-1133">Transmembrane helix</keyword>
<keyword evidence="1" id="KW-0812">Transmembrane</keyword>
<keyword evidence="2" id="KW-0732">Signal</keyword>
<dbReference type="Gene3D" id="2.10.60.10">
    <property type="entry name" value="CD59"/>
    <property type="match status" value="1"/>
</dbReference>
<evidence type="ECO:0000259" key="3">
    <source>
        <dbReference type="Pfam" id="PF24602"/>
    </source>
</evidence>
<dbReference type="InterPro" id="IPR056039">
    <property type="entry name" value="DUF7622"/>
</dbReference>
<dbReference type="OrthoDB" id="5774155at2759"/>
<keyword evidence="1" id="KW-0472">Membrane</keyword>
<reference evidence="4" key="1">
    <citation type="submission" date="2022-11" db="EMBL/GenBank/DDBJ databases">
        <authorList>
            <person name="Kikuchi T."/>
        </authorList>
    </citation>
    <scope>NUCLEOTIDE SEQUENCE</scope>
    <source>
        <strain evidence="4">PS1010</strain>
    </source>
</reference>
<evidence type="ECO:0000313" key="4">
    <source>
        <dbReference type="EMBL" id="CAI5449151.1"/>
    </source>
</evidence>
<dbReference type="PANTHER" id="PTHR37433">
    <property type="entry name" value="PROTEIN CBG25136-RELATED"/>
    <property type="match status" value="1"/>
</dbReference>
<sequence length="337" mass="38175">MQAVGFLLLFYVLSFQSVDALLTCSKCDLTPNECYRSSSTCRGDYCYHAEYFYPNENIPMIQKGCILGDIPSEGCRINHYGNVICFCSDADYCNTNVTETSVTETSTILPLQTCRPEKVTTTPRVRWIRPCAGNYCSSLSSQASSEEGNYTWTTKDCNKENEFDIFPTFTVFNFYPNSCVWLEYGGQPNLKACYGSNELDSTLSIDSTIAKIQCEVDYFSPRLPYVKTGDYCTGQFCFISATSRGDVYRGCVSSATLNTVSTLKIGYTRSYTGLEQWICDQPDCNSDLKSAENSWPPELYLYRNLSNLREFSVFYINYASGFSFFPSFFLVIIIFFL</sequence>
<evidence type="ECO:0000313" key="5">
    <source>
        <dbReference type="Proteomes" id="UP001152747"/>
    </source>
</evidence>
<organism evidence="4 5">
    <name type="scientific">Caenorhabditis angaria</name>
    <dbReference type="NCBI Taxonomy" id="860376"/>
    <lineage>
        <taxon>Eukaryota</taxon>
        <taxon>Metazoa</taxon>
        <taxon>Ecdysozoa</taxon>
        <taxon>Nematoda</taxon>
        <taxon>Chromadorea</taxon>
        <taxon>Rhabditida</taxon>
        <taxon>Rhabditina</taxon>
        <taxon>Rhabditomorpha</taxon>
        <taxon>Rhabditoidea</taxon>
        <taxon>Rhabditidae</taxon>
        <taxon>Peloderinae</taxon>
        <taxon>Caenorhabditis</taxon>
    </lineage>
</organism>
<name>A0A9P1IQ79_9PELO</name>
<proteinExistence type="predicted"/>
<accession>A0A9P1IQ79</accession>
<dbReference type="EMBL" id="CANHGI010000004">
    <property type="protein sequence ID" value="CAI5449151.1"/>
    <property type="molecule type" value="Genomic_DNA"/>
</dbReference>
<dbReference type="Proteomes" id="UP001152747">
    <property type="component" value="Unassembled WGS sequence"/>
</dbReference>
<protein>
    <recommendedName>
        <fullName evidence="3">DUF7622 domain-containing protein</fullName>
    </recommendedName>
</protein>
<feature type="chain" id="PRO_5040125572" description="DUF7622 domain-containing protein" evidence="2">
    <location>
        <begin position="21"/>
        <end position="337"/>
    </location>
</feature>
<evidence type="ECO:0000256" key="2">
    <source>
        <dbReference type="SAM" id="SignalP"/>
    </source>
</evidence>
<gene>
    <name evidence="4" type="ORF">CAMP_LOCUS11788</name>
</gene>
<dbReference type="PANTHER" id="PTHR37433:SF21">
    <property type="entry name" value="DUF281 DOMAIN-CONTAINING PROTEIN"/>
    <property type="match status" value="1"/>
</dbReference>
<dbReference type="AlphaFoldDB" id="A0A9P1IQ79"/>
<feature type="signal peptide" evidence="2">
    <location>
        <begin position="1"/>
        <end position="20"/>
    </location>
</feature>
<feature type="transmembrane region" description="Helical" evidence="1">
    <location>
        <begin position="315"/>
        <end position="336"/>
    </location>
</feature>
<comment type="caution">
    <text evidence="4">The sequence shown here is derived from an EMBL/GenBank/DDBJ whole genome shotgun (WGS) entry which is preliminary data.</text>
</comment>
<keyword evidence="5" id="KW-1185">Reference proteome</keyword>
<evidence type="ECO:0000256" key="1">
    <source>
        <dbReference type="SAM" id="Phobius"/>
    </source>
</evidence>